<dbReference type="AlphaFoldDB" id="A0A9P3GRL4"/>
<name>A0A9P3GRL4_9APHY</name>
<organism evidence="4 5">
    <name type="scientific">Phanerochaete sordida</name>
    <dbReference type="NCBI Taxonomy" id="48140"/>
    <lineage>
        <taxon>Eukaryota</taxon>
        <taxon>Fungi</taxon>
        <taxon>Dikarya</taxon>
        <taxon>Basidiomycota</taxon>
        <taxon>Agaricomycotina</taxon>
        <taxon>Agaricomycetes</taxon>
        <taxon>Polyporales</taxon>
        <taxon>Phanerochaetaceae</taxon>
        <taxon>Phanerochaete</taxon>
    </lineage>
</organism>
<dbReference type="SUPFAM" id="SSF57667">
    <property type="entry name" value="beta-beta-alpha zinc fingers"/>
    <property type="match status" value="1"/>
</dbReference>
<dbReference type="Gene3D" id="3.30.160.60">
    <property type="entry name" value="Classic Zinc Finger"/>
    <property type="match status" value="1"/>
</dbReference>
<feature type="compositionally biased region" description="Polar residues" evidence="2">
    <location>
        <begin position="1"/>
        <end position="19"/>
    </location>
</feature>
<dbReference type="InterPro" id="IPR013087">
    <property type="entry name" value="Znf_C2H2_type"/>
</dbReference>
<keyword evidence="1" id="KW-0863">Zinc-finger</keyword>
<feature type="domain" description="C2H2-type" evidence="3">
    <location>
        <begin position="177"/>
        <end position="199"/>
    </location>
</feature>
<evidence type="ECO:0000256" key="2">
    <source>
        <dbReference type="SAM" id="MobiDB-lite"/>
    </source>
</evidence>
<dbReference type="SMART" id="SM00355">
    <property type="entry name" value="ZnF_C2H2"/>
    <property type="match status" value="2"/>
</dbReference>
<evidence type="ECO:0000313" key="4">
    <source>
        <dbReference type="EMBL" id="GJE99556.1"/>
    </source>
</evidence>
<keyword evidence="1" id="KW-0862">Zinc</keyword>
<feature type="domain" description="C2H2-type" evidence="3">
    <location>
        <begin position="202"/>
        <end position="227"/>
    </location>
</feature>
<dbReference type="Proteomes" id="UP000703269">
    <property type="component" value="Unassembled WGS sequence"/>
</dbReference>
<keyword evidence="1" id="KW-0479">Metal-binding</keyword>
<feature type="compositionally biased region" description="Low complexity" evidence="2">
    <location>
        <begin position="124"/>
        <end position="133"/>
    </location>
</feature>
<feature type="region of interest" description="Disordered" evidence="2">
    <location>
        <begin position="101"/>
        <end position="175"/>
    </location>
</feature>
<sequence length="239" mass="26121">MSNNPQNNQLRPINQPNRTPDTRLPPIGQVINEDSVLRRLQGEGQLLSHAPGQGAPPGTTQWAQAPNPAQVQHGHPGAYVHRPTRTIATTATRAEYVLPRSSLAAPDPYHPRTVPGYTQQQANAGSSRSRAGSHMAPPAQPVAGPSCQHGPMDPDVLPPQSAPARHTGSHEGGGTRFTCRTCGDGFDRRGDLVLHSEIHKSFVCDIDNCRRTFSNDAFLAHHKYEDHRPPLYTYTPLRR</sequence>
<keyword evidence="5" id="KW-1185">Reference proteome</keyword>
<dbReference type="PROSITE" id="PS50157">
    <property type="entry name" value="ZINC_FINGER_C2H2_2"/>
    <property type="match status" value="2"/>
</dbReference>
<dbReference type="GO" id="GO:0008270">
    <property type="term" value="F:zinc ion binding"/>
    <property type="evidence" value="ECO:0007669"/>
    <property type="project" value="UniProtKB-KW"/>
</dbReference>
<feature type="region of interest" description="Disordered" evidence="2">
    <location>
        <begin position="47"/>
        <end position="79"/>
    </location>
</feature>
<feature type="region of interest" description="Disordered" evidence="2">
    <location>
        <begin position="1"/>
        <end position="27"/>
    </location>
</feature>
<protein>
    <recommendedName>
        <fullName evidence="3">C2H2-type domain-containing protein</fullName>
    </recommendedName>
</protein>
<accession>A0A9P3GRL4</accession>
<dbReference type="PROSITE" id="PS00028">
    <property type="entry name" value="ZINC_FINGER_C2H2_1"/>
    <property type="match status" value="2"/>
</dbReference>
<evidence type="ECO:0000313" key="5">
    <source>
        <dbReference type="Proteomes" id="UP000703269"/>
    </source>
</evidence>
<proteinExistence type="predicted"/>
<gene>
    <name evidence="4" type="ORF">PsYK624_158230</name>
</gene>
<evidence type="ECO:0000259" key="3">
    <source>
        <dbReference type="PROSITE" id="PS50157"/>
    </source>
</evidence>
<evidence type="ECO:0000256" key="1">
    <source>
        <dbReference type="PROSITE-ProRule" id="PRU00042"/>
    </source>
</evidence>
<dbReference type="EMBL" id="BPQB01000112">
    <property type="protein sequence ID" value="GJE99556.1"/>
    <property type="molecule type" value="Genomic_DNA"/>
</dbReference>
<comment type="caution">
    <text evidence="4">The sequence shown here is derived from an EMBL/GenBank/DDBJ whole genome shotgun (WGS) entry which is preliminary data.</text>
</comment>
<reference evidence="4 5" key="1">
    <citation type="submission" date="2021-08" db="EMBL/GenBank/DDBJ databases">
        <title>Draft Genome Sequence of Phanerochaete sordida strain YK-624.</title>
        <authorList>
            <person name="Mori T."/>
            <person name="Dohra H."/>
            <person name="Suzuki T."/>
            <person name="Kawagishi H."/>
            <person name="Hirai H."/>
        </authorList>
    </citation>
    <scope>NUCLEOTIDE SEQUENCE [LARGE SCALE GENOMIC DNA]</scope>
    <source>
        <strain evidence="4 5">YK-624</strain>
    </source>
</reference>
<feature type="compositionally biased region" description="Polar residues" evidence="2">
    <location>
        <begin position="58"/>
        <end position="70"/>
    </location>
</feature>
<dbReference type="InterPro" id="IPR036236">
    <property type="entry name" value="Znf_C2H2_sf"/>
</dbReference>